<comment type="caution">
    <text evidence="3">The sequence shown here is derived from an EMBL/GenBank/DDBJ whole genome shotgun (WGS) entry which is preliminary data.</text>
</comment>
<reference evidence="3 4" key="1">
    <citation type="journal article" date="2023" name="Int. J. Syst. Evol. Microbiol.">
        <title>Lactiplantibacillus brownii sp. nov., a novel psychrotolerant species isolated from sauerkraut.</title>
        <authorList>
            <person name="Heng Y.C."/>
            <person name="Silvaraju S."/>
            <person name="Lee J.K.Y."/>
            <person name="Kittelmann S."/>
        </authorList>
    </citation>
    <scope>NUCLEOTIDE SEQUENCE [LARGE SCALE GENOMIC DNA]</scope>
    <source>
        <strain evidence="3 4">WILCCON 0030</strain>
    </source>
</reference>
<proteinExistence type="predicted"/>
<name>A0ABU1A8G2_9LACO</name>
<evidence type="ECO:0000259" key="2">
    <source>
        <dbReference type="Pfam" id="PF22570"/>
    </source>
</evidence>
<protein>
    <recommendedName>
        <fullName evidence="2">LiaF transmembrane domain-containing protein</fullName>
    </recommendedName>
</protein>
<dbReference type="Pfam" id="PF22570">
    <property type="entry name" value="LiaF-TM"/>
    <property type="match status" value="1"/>
</dbReference>
<organism evidence="3 4">
    <name type="scientific">Lactiplantibacillus brownii</name>
    <dbReference type="NCBI Taxonomy" id="3069269"/>
    <lineage>
        <taxon>Bacteria</taxon>
        <taxon>Bacillati</taxon>
        <taxon>Bacillota</taxon>
        <taxon>Bacilli</taxon>
        <taxon>Lactobacillales</taxon>
        <taxon>Lactobacillaceae</taxon>
        <taxon>Lactiplantibacillus</taxon>
    </lineage>
</organism>
<feature type="domain" description="LiaF transmembrane" evidence="2">
    <location>
        <begin position="6"/>
        <end position="100"/>
    </location>
</feature>
<feature type="transmembrane region" description="Helical" evidence="1">
    <location>
        <begin position="5"/>
        <end position="24"/>
    </location>
</feature>
<keyword evidence="1" id="KW-1133">Transmembrane helix</keyword>
<keyword evidence="1" id="KW-0812">Transmembrane</keyword>
<dbReference type="Proteomes" id="UP001227831">
    <property type="component" value="Unassembled WGS sequence"/>
</dbReference>
<feature type="transmembrane region" description="Helical" evidence="1">
    <location>
        <begin position="52"/>
        <end position="71"/>
    </location>
</feature>
<dbReference type="EMBL" id="JAVCWF010000001">
    <property type="protein sequence ID" value="MDQ7937225.1"/>
    <property type="molecule type" value="Genomic_DNA"/>
</dbReference>
<feature type="transmembrane region" description="Helical" evidence="1">
    <location>
        <begin position="30"/>
        <end position="47"/>
    </location>
</feature>
<evidence type="ECO:0000256" key="1">
    <source>
        <dbReference type="SAM" id="Phobius"/>
    </source>
</evidence>
<sequence>MKQRWFWGTFFLVSAIILITSQLGLFGAHIGIWTLFFTIALIAIFVTSLRHLIMSSLVFSLAFLAIIYAKPLGITVLVPWTILGAALLLSIGLSILIHPRWYYRYHHHGNWAGNFDHERPSSATINDPNVNLDLSMSNTIRYIHSTDFEGANIHVSMGGAKIYFDDVQLHQAEATIAVDISLSSVELYVPKTWQLHLNVNNSLGDIQTQGTPTTAGPVVYLQGRVSLGQLTINYI</sequence>
<evidence type="ECO:0000313" key="4">
    <source>
        <dbReference type="Proteomes" id="UP001227831"/>
    </source>
</evidence>
<evidence type="ECO:0000313" key="3">
    <source>
        <dbReference type="EMBL" id="MDQ7937225.1"/>
    </source>
</evidence>
<gene>
    <name evidence="3" type="ORF">RA086_06240</name>
</gene>
<dbReference type="InterPro" id="IPR054331">
    <property type="entry name" value="LiaF_TM"/>
</dbReference>
<feature type="transmembrane region" description="Helical" evidence="1">
    <location>
        <begin position="77"/>
        <end position="97"/>
    </location>
</feature>
<keyword evidence="1" id="KW-0472">Membrane</keyword>
<dbReference type="RefSeq" id="WP_308702989.1">
    <property type="nucleotide sequence ID" value="NZ_AP027463.1"/>
</dbReference>
<keyword evidence="4" id="KW-1185">Reference proteome</keyword>
<accession>A0ABU1A8G2</accession>